<dbReference type="AlphaFoldDB" id="A0A8J2VZD1"/>
<keyword evidence="4" id="KW-1185">Reference proteome</keyword>
<evidence type="ECO:0000313" key="3">
    <source>
        <dbReference type="EMBL" id="CAG9564233.1"/>
    </source>
</evidence>
<protein>
    <submittedName>
        <fullName evidence="3">(African queen) hypothetical protein</fullName>
    </submittedName>
</protein>
<evidence type="ECO:0000313" key="4">
    <source>
        <dbReference type="Proteomes" id="UP000789524"/>
    </source>
</evidence>
<gene>
    <name evidence="3" type="ORF">DCHRY22_LOCUS5248</name>
</gene>
<feature type="signal peptide" evidence="2">
    <location>
        <begin position="1"/>
        <end position="20"/>
    </location>
</feature>
<feature type="chain" id="PRO_5035217272" evidence="2">
    <location>
        <begin position="21"/>
        <end position="92"/>
    </location>
</feature>
<evidence type="ECO:0000256" key="2">
    <source>
        <dbReference type="SAM" id="SignalP"/>
    </source>
</evidence>
<feature type="compositionally biased region" description="Polar residues" evidence="1">
    <location>
        <begin position="79"/>
        <end position="92"/>
    </location>
</feature>
<dbReference type="EMBL" id="CAKASE010000050">
    <property type="protein sequence ID" value="CAG9564233.1"/>
    <property type="molecule type" value="Genomic_DNA"/>
</dbReference>
<keyword evidence="2" id="KW-0732">Signal</keyword>
<evidence type="ECO:0000256" key="1">
    <source>
        <dbReference type="SAM" id="MobiDB-lite"/>
    </source>
</evidence>
<name>A0A8J2VZD1_9NEOP</name>
<comment type="caution">
    <text evidence="3">The sequence shown here is derived from an EMBL/GenBank/DDBJ whole genome shotgun (WGS) entry which is preliminary data.</text>
</comment>
<organism evidence="3 4">
    <name type="scientific">Danaus chrysippus</name>
    <name type="common">African queen</name>
    <dbReference type="NCBI Taxonomy" id="151541"/>
    <lineage>
        <taxon>Eukaryota</taxon>
        <taxon>Metazoa</taxon>
        <taxon>Ecdysozoa</taxon>
        <taxon>Arthropoda</taxon>
        <taxon>Hexapoda</taxon>
        <taxon>Insecta</taxon>
        <taxon>Pterygota</taxon>
        <taxon>Neoptera</taxon>
        <taxon>Endopterygota</taxon>
        <taxon>Lepidoptera</taxon>
        <taxon>Glossata</taxon>
        <taxon>Ditrysia</taxon>
        <taxon>Papilionoidea</taxon>
        <taxon>Nymphalidae</taxon>
        <taxon>Danainae</taxon>
        <taxon>Danaini</taxon>
        <taxon>Danaina</taxon>
        <taxon>Danaus</taxon>
        <taxon>Anosia</taxon>
    </lineage>
</organism>
<reference evidence="3" key="1">
    <citation type="submission" date="2021-09" db="EMBL/GenBank/DDBJ databases">
        <authorList>
            <person name="Martin H S."/>
        </authorList>
    </citation>
    <scope>NUCLEOTIDE SEQUENCE</scope>
</reference>
<proteinExistence type="predicted"/>
<sequence length="92" mass="9978">MVSRGHVLLGLLGLLGHASASFERERSSPHQSTFETLVIVKFGYDYHNWMSRYERRELPGGMSVGVGSGTRGAARRTGQASLNASAVTNGRE</sequence>
<feature type="region of interest" description="Disordered" evidence="1">
    <location>
        <begin position="60"/>
        <end position="92"/>
    </location>
</feature>
<accession>A0A8J2VZD1</accession>
<dbReference type="Proteomes" id="UP000789524">
    <property type="component" value="Unassembled WGS sequence"/>
</dbReference>